<gene>
    <name evidence="1" type="ORF">FXB40_33850</name>
</gene>
<comment type="caution">
    <text evidence="1">The sequence shown here is derived from an EMBL/GenBank/DDBJ whole genome shotgun (WGS) entry which is preliminary data.</text>
</comment>
<evidence type="ECO:0000313" key="2">
    <source>
        <dbReference type="Proteomes" id="UP000324758"/>
    </source>
</evidence>
<dbReference type="AlphaFoldDB" id="A0A5D3K6T0"/>
<protein>
    <submittedName>
        <fullName evidence="1">Uncharacterized protein</fullName>
    </submittedName>
</protein>
<reference evidence="1 2" key="1">
    <citation type="submission" date="2019-08" db="EMBL/GenBank/DDBJ databases">
        <title>Bradyrhizobium hipponensis sp. nov., a rhizobium isolated from a Lupinus angustifolius root nodule in Tunisia.</title>
        <authorList>
            <person name="Off K."/>
            <person name="Rejili M."/>
            <person name="Mars M."/>
            <person name="Brachmann A."/>
            <person name="Marin M."/>
        </authorList>
    </citation>
    <scope>NUCLEOTIDE SEQUENCE [LARGE SCALE GENOMIC DNA]</scope>
    <source>
        <strain evidence="1 2">CTAW71</strain>
    </source>
</reference>
<accession>A0A5D3K6T0</accession>
<proteinExistence type="predicted"/>
<dbReference type="RefSeq" id="WP_148776620.1">
    <property type="nucleotide sequence ID" value="NZ_VSSS01000057.1"/>
</dbReference>
<dbReference type="EMBL" id="VSSS01000057">
    <property type="protein sequence ID" value="TYL89925.1"/>
    <property type="molecule type" value="Genomic_DNA"/>
</dbReference>
<evidence type="ECO:0000313" key="1">
    <source>
        <dbReference type="EMBL" id="TYL89925.1"/>
    </source>
</evidence>
<sequence>MMNLLVFRKRHMKRRSLHINENYRAFVVRKFKSRGGISSDAAFAWIVTAKAVPIALMTSNR</sequence>
<keyword evidence="2" id="KW-1185">Reference proteome</keyword>
<dbReference type="Proteomes" id="UP000324758">
    <property type="component" value="Unassembled WGS sequence"/>
</dbReference>
<organism evidence="1 2">
    <name type="scientific">Bradyrhizobium rifense</name>
    <dbReference type="NCBI Taxonomy" id="515499"/>
    <lineage>
        <taxon>Bacteria</taxon>
        <taxon>Pseudomonadati</taxon>
        <taxon>Pseudomonadota</taxon>
        <taxon>Alphaproteobacteria</taxon>
        <taxon>Hyphomicrobiales</taxon>
        <taxon>Nitrobacteraceae</taxon>
        <taxon>Bradyrhizobium</taxon>
    </lineage>
</organism>
<name>A0A5D3K6T0_9BRAD</name>